<dbReference type="AlphaFoldDB" id="A0A7Z7BBB3"/>
<proteinExistence type="predicted"/>
<dbReference type="EMBL" id="FNDI01000019">
    <property type="protein sequence ID" value="SDI55373.1"/>
    <property type="molecule type" value="Genomic_DNA"/>
</dbReference>
<reference evidence="1" key="1">
    <citation type="submission" date="2016-10" db="EMBL/GenBank/DDBJ databases">
        <authorList>
            <person name="Varghese N."/>
            <person name="Submissions S."/>
        </authorList>
    </citation>
    <scope>NUCLEOTIDE SEQUENCE [LARGE SCALE GENOMIC DNA]</scope>
    <source>
        <strain evidence="1">YR281</strain>
    </source>
</reference>
<comment type="caution">
    <text evidence="1">The sequence shown here is derived from an EMBL/GenBank/DDBJ whole genome shotgun (WGS) entry which is preliminary data.</text>
</comment>
<evidence type="ECO:0008006" key="3">
    <source>
        <dbReference type="Google" id="ProtNLM"/>
    </source>
</evidence>
<organism evidence="1 2">
    <name type="scientific">Paraburkholderia steynii</name>
    <dbReference type="NCBI Taxonomy" id="1245441"/>
    <lineage>
        <taxon>Bacteria</taxon>
        <taxon>Pseudomonadati</taxon>
        <taxon>Pseudomonadota</taxon>
        <taxon>Betaproteobacteria</taxon>
        <taxon>Burkholderiales</taxon>
        <taxon>Burkholderiaceae</taxon>
        <taxon>Paraburkholderia</taxon>
    </lineage>
</organism>
<gene>
    <name evidence="1" type="ORF">SAMN04487926_11924</name>
</gene>
<evidence type="ECO:0000313" key="2">
    <source>
        <dbReference type="Proteomes" id="UP000198900"/>
    </source>
</evidence>
<accession>A0A7Z7BBB3</accession>
<dbReference type="Proteomes" id="UP000198900">
    <property type="component" value="Unassembled WGS sequence"/>
</dbReference>
<protein>
    <recommendedName>
        <fullName evidence="3">Fis family transcriptional regulator</fullName>
    </recommendedName>
</protein>
<name>A0A7Z7BBB3_9BURK</name>
<evidence type="ECO:0000313" key="1">
    <source>
        <dbReference type="EMBL" id="SDI55373.1"/>
    </source>
</evidence>
<sequence length="197" mass="21910">MPDSSNMTGPDHTSSALTLCCWLSSALVCDFATMLCLVRSPVISQMSSKRSGGGAVKHRRPLTKTMLLPMDQATVREQSLTYHLALATCRDGHGNGYLLNELMRAVYVAWFLQQSGYGNEPVEQYKTAEYAVEEALARAHESKEWILTEDAIPAFERLLALHDSQLAITPLHKVIEAERRLRHFLEGTASSPIPETH</sequence>
<keyword evidence="2" id="KW-1185">Reference proteome</keyword>